<feature type="binding site" evidence="6">
    <location>
        <position position="122"/>
    </location>
    <ligand>
        <name>orotate</name>
        <dbReference type="ChEBI" id="CHEBI:30839"/>
    </ligand>
</feature>
<dbReference type="GO" id="GO:0044205">
    <property type="term" value="P:'de novo' UMP biosynthetic process"/>
    <property type="evidence" value="ECO:0007669"/>
    <property type="project" value="UniProtKB-UniRule"/>
</dbReference>
<name>A0A0B0I6I4_9BACI</name>
<comment type="function">
    <text evidence="6">Catalyzes the transfer of a ribosyl phosphate group from 5-phosphoribose 1-diphosphate to orotate, leading to the formation of orotidine monophosphate (OMP).</text>
</comment>
<comment type="similarity">
    <text evidence="6">Belongs to the purine/pyrimidine phosphoribosyltransferase family. PyrE subfamily.</text>
</comment>
<dbReference type="Gene3D" id="3.40.50.2020">
    <property type="match status" value="1"/>
</dbReference>
<evidence type="ECO:0000256" key="3">
    <source>
        <dbReference type="ARBA" id="ARBA00022676"/>
    </source>
</evidence>
<dbReference type="GO" id="GO:0004588">
    <property type="term" value="F:orotate phosphoribosyltransferase activity"/>
    <property type="evidence" value="ECO:0007669"/>
    <property type="project" value="UniProtKB-UniRule"/>
</dbReference>
<accession>A0A0B0I6I4</accession>
<evidence type="ECO:0000313" key="9">
    <source>
        <dbReference type="Proteomes" id="UP000030832"/>
    </source>
</evidence>
<keyword evidence="6" id="KW-0460">Magnesium</keyword>
<comment type="pathway">
    <text evidence="1 6">Pyrimidine metabolism; UMP biosynthesis via de novo pathway; UMP from orotate: step 1/2.</text>
</comment>
<dbReference type="InterPro" id="IPR029057">
    <property type="entry name" value="PRTase-like"/>
</dbReference>
<sequence length="210" mass="23150">MKEQIAKHLLDIGAVHLRPNDPFTWTSGMKSPIYCDNRLTLSYPAVRKDIIKGFVTLLEKMDVDVIAGTATAGIPHAALLADQVDLPMIYVRGSAKGHGKQNQIEGKIEKGQKVVLVEDLISTGGSVIQAAEALRESGAEVVAIVAIFTYEFQKAYDALKEADLPTHVLTSYSTLLTVAKEQGTITDDQEQRLNEWRKDPTSQNWMTEQV</sequence>
<reference evidence="8 9" key="1">
    <citation type="submission" date="2014-09" db="EMBL/GenBank/DDBJ databases">
        <title>Genome sequencing and annotation of Bacillus Okhensis strain Kh10-101T.</title>
        <authorList>
            <person name="Prakash J.S."/>
        </authorList>
    </citation>
    <scope>NUCLEOTIDE SEQUENCE [LARGE SCALE GENOMIC DNA]</scope>
    <source>
        <strain evidence="9">Kh10-101T</strain>
    </source>
</reference>
<keyword evidence="9" id="KW-1185">Reference proteome</keyword>
<evidence type="ECO:0000313" key="8">
    <source>
        <dbReference type="EMBL" id="KHF38088.1"/>
    </source>
</evidence>
<evidence type="ECO:0000256" key="2">
    <source>
        <dbReference type="ARBA" id="ARBA00011971"/>
    </source>
</evidence>
<evidence type="ECO:0000256" key="4">
    <source>
        <dbReference type="ARBA" id="ARBA00022679"/>
    </source>
</evidence>
<gene>
    <name evidence="6" type="primary">pyrE</name>
    <name evidence="8" type="ORF">LQ50_23235</name>
</gene>
<dbReference type="Pfam" id="PF00156">
    <property type="entry name" value="Pribosyltran"/>
    <property type="match status" value="1"/>
</dbReference>
<dbReference type="GO" id="GO:0000287">
    <property type="term" value="F:magnesium ion binding"/>
    <property type="evidence" value="ECO:0007669"/>
    <property type="project" value="UniProtKB-UniRule"/>
</dbReference>
<feature type="binding site" evidence="6">
    <location>
        <position position="96"/>
    </location>
    <ligand>
        <name>5-phospho-alpha-D-ribose 1-diphosphate</name>
        <dbReference type="ChEBI" id="CHEBI:58017"/>
        <note>ligand shared between dimeric partners</note>
    </ligand>
</feature>
<proteinExistence type="inferred from homology"/>
<dbReference type="AlphaFoldDB" id="A0A0B0I6I4"/>
<comment type="subunit">
    <text evidence="6">Homodimer.</text>
</comment>
<comment type="caution">
    <text evidence="8">The sequence shown here is derived from an EMBL/GenBank/DDBJ whole genome shotgun (WGS) entry which is preliminary data.</text>
</comment>
<dbReference type="EMBL" id="JRJU01000052">
    <property type="protein sequence ID" value="KHF38088.1"/>
    <property type="molecule type" value="Genomic_DNA"/>
</dbReference>
<evidence type="ECO:0000256" key="6">
    <source>
        <dbReference type="HAMAP-Rule" id="MF_01208"/>
    </source>
</evidence>
<dbReference type="HAMAP" id="MF_01208">
    <property type="entry name" value="PyrE"/>
    <property type="match status" value="1"/>
</dbReference>
<dbReference type="STRING" id="333138.LQ50_23235"/>
<dbReference type="Proteomes" id="UP000030832">
    <property type="component" value="Unassembled WGS sequence"/>
</dbReference>
<dbReference type="RefSeq" id="WP_034633549.1">
    <property type="nucleotide sequence ID" value="NZ_JRJU01000052.1"/>
</dbReference>
<dbReference type="InterPro" id="IPR000836">
    <property type="entry name" value="PRTase_dom"/>
</dbReference>
<dbReference type="eggNOG" id="COG0461">
    <property type="taxonomic scope" value="Bacteria"/>
</dbReference>
<dbReference type="GO" id="GO:0019856">
    <property type="term" value="P:pyrimidine nucleobase biosynthetic process"/>
    <property type="evidence" value="ECO:0007669"/>
    <property type="project" value="TreeGrafter"/>
</dbReference>
<keyword evidence="3 6" id="KW-0328">Glycosyltransferase</keyword>
<dbReference type="SUPFAM" id="SSF53271">
    <property type="entry name" value="PRTase-like"/>
    <property type="match status" value="1"/>
</dbReference>
<feature type="binding site" evidence="6">
    <location>
        <position position="98"/>
    </location>
    <ligand>
        <name>5-phospho-alpha-D-ribose 1-diphosphate</name>
        <dbReference type="ChEBI" id="CHEBI:58017"/>
        <note>ligand shared between dimeric partners</note>
    </ligand>
</feature>
<dbReference type="InterPro" id="IPR004467">
    <property type="entry name" value="Or_phspho_trans_dom"/>
</dbReference>
<keyword evidence="5 6" id="KW-0665">Pyrimidine biosynthesis</keyword>
<dbReference type="UniPathway" id="UPA00070">
    <property type="reaction ID" value="UER00119"/>
</dbReference>
<comment type="cofactor">
    <cofactor evidence="6">
        <name>Mg(2+)</name>
        <dbReference type="ChEBI" id="CHEBI:18420"/>
    </cofactor>
</comment>
<feature type="binding site" evidence="6">
    <location>
        <position position="92"/>
    </location>
    <ligand>
        <name>5-phospho-alpha-D-ribose 1-diphosphate</name>
        <dbReference type="ChEBI" id="CHEBI:58017"/>
        <note>ligand shared between dimeric partners</note>
    </ligand>
</feature>
<dbReference type="InterPro" id="IPR023031">
    <property type="entry name" value="OPRT"/>
</dbReference>
<feature type="domain" description="Phosphoribosyltransferase" evidence="7">
    <location>
        <begin position="62"/>
        <end position="148"/>
    </location>
</feature>
<dbReference type="NCBIfam" id="TIGR00336">
    <property type="entry name" value="pyrE"/>
    <property type="match status" value="1"/>
</dbReference>
<keyword evidence="4 6" id="KW-0808">Transferase</keyword>
<dbReference type="EC" id="2.4.2.10" evidence="2 6"/>
<feature type="binding site" description="in other chain" evidence="6">
    <location>
        <begin position="118"/>
        <end position="126"/>
    </location>
    <ligand>
        <name>5-phospho-alpha-D-ribose 1-diphosphate</name>
        <dbReference type="ChEBI" id="CHEBI:58017"/>
        <note>ligand shared between dimeric partners</note>
    </ligand>
</feature>
<dbReference type="CDD" id="cd06223">
    <property type="entry name" value="PRTases_typeI"/>
    <property type="match status" value="1"/>
</dbReference>
<evidence type="ECO:0000256" key="1">
    <source>
        <dbReference type="ARBA" id="ARBA00004889"/>
    </source>
</evidence>
<dbReference type="OrthoDB" id="9802134at2"/>
<dbReference type="PANTHER" id="PTHR19278">
    <property type="entry name" value="OROTATE PHOSPHORIBOSYLTRANSFERASE"/>
    <property type="match status" value="1"/>
</dbReference>
<dbReference type="PANTHER" id="PTHR19278:SF9">
    <property type="entry name" value="URIDINE 5'-MONOPHOSPHATE SYNTHASE"/>
    <property type="match status" value="1"/>
</dbReference>
<evidence type="ECO:0000259" key="7">
    <source>
        <dbReference type="Pfam" id="PF00156"/>
    </source>
</evidence>
<evidence type="ECO:0000256" key="5">
    <source>
        <dbReference type="ARBA" id="ARBA00022975"/>
    </source>
</evidence>
<organism evidence="8 9">
    <name type="scientific">Halalkalibacter okhensis</name>
    <dbReference type="NCBI Taxonomy" id="333138"/>
    <lineage>
        <taxon>Bacteria</taxon>
        <taxon>Bacillati</taxon>
        <taxon>Bacillota</taxon>
        <taxon>Bacilli</taxon>
        <taxon>Bacillales</taxon>
        <taxon>Bacillaceae</taxon>
        <taxon>Halalkalibacter</taxon>
    </lineage>
</organism>
<comment type="caution">
    <text evidence="6">Lacks conserved residue(s) required for the propagation of feature annotation.</text>
</comment>
<comment type="catalytic activity">
    <reaction evidence="6">
        <text>orotidine 5'-phosphate + diphosphate = orotate + 5-phospho-alpha-D-ribose 1-diphosphate</text>
        <dbReference type="Rhea" id="RHEA:10380"/>
        <dbReference type="ChEBI" id="CHEBI:30839"/>
        <dbReference type="ChEBI" id="CHEBI:33019"/>
        <dbReference type="ChEBI" id="CHEBI:57538"/>
        <dbReference type="ChEBI" id="CHEBI:58017"/>
        <dbReference type="EC" id="2.4.2.10"/>
    </reaction>
</comment>
<protein>
    <recommendedName>
        <fullName evidence="2 6">Orotate phosphoribosyltransferase</fullName>
        <shortName evidence="6">OPRT</shortName>
        <shortName evidence="6">OPRTase</shortName>
        <ecNumber evidence="2 6">2.4.2.10</ecNumber>
    </recommendedName>
</protein>